<reference evidence="12 13" key="1">
    <citation type="submission" date="2016-07" db="EMBL/GenBank/DDBJ databases">
        <title>Draft genome of Streptomyces diastatochromogenes.</title>
        <authorList>
            <person name="Podduturi R."/>
            <person name="Lukassen M.B."/>
            <person name="Clausen N."/>
            <person name="Nielsen J.L."/>
            <person name="Jorgensen N.O."/>
        </authorList>
    </citation>
    <scope>NUCLEOTIDE SEQUENCE [LARGE SCALE GENOMIC DNA]</scope>
    <source>
        <strain evidence="12 13">DSM 40608</strain>
    </source>
</reference>
<dbReference type="PANTHER" id="PTHR30544">
    <property type="entry name" value="23S RRNA METHYLTRANSFERASE"/>
    <property type="match status" value="1"/>
</dbReference>
<dbReference type="PROSITE" id="PS51918">
    <property type="entry name" value="RADICAL_SAM"/>
    <property type="match status" value="1"/>
</dbReference>
<dbReference type="GO" id="GO:0046872">
    <property type="term" value="F:metal ion binding"/>
    <property type="evidence" value="ECO:0007669"/>
    <property type="project" value="UniProtKB-KW"/>
</dbReference>
<dbReference type="InterPro" id="IPR004383">
    <property type="entry name" value="rRNA_lsu_MTrfase_RlmN/Cfr"/>
</dbReference>
<dbReference type="InterPro" id="IPR007197">
    <property type="entry name" value="rSAM"/>
</dbReference>
<comment type="caution">
    <text evidence="12">The sequence shown here is derived from an EMBL/GenBank/DDBJ whole genome shotgun (WGS) entry which is preliminary data.</text>
</comment>
<dbReference type="GO" id="GO:0030488">
    <property type="term" value="P:tRNA methylation"/>
    <property type="evidence" value="ECO:0007669"/>
    <property type="project" value="TreeGrafter"/>
</dbReference>
<evidence type="ECO:0000256" key="5">
    <source>
        <dbReference type="ARBA" id="ARBA00022603"/>
    </source>
</evidence>
<dbReference type="OrthoDB" id="9793973at2"/>
<dbReference type="GO" id="GO:0051539">
    <property type="term" value="F:4 iron, 4 sulfur cluster binding"/>
    <property type="evidence" value="ECO:0007669"/>
    <property type="project" value="UniProtKB-KW"/>
</dbReference>
<keyword evidence="9" id="KW-0408">Iron</keyword>
<dbReference type="GO" id="GO:0008173">
    <property type="term" value="F:RNA methyltransferase activity"/>
    <property type="evidence" value="ECO:0007669"/>
    <property type="project" value="InterPro"/>
</dbReference>
<keyword evidence="13" id="KW-1185">Reference proteome</keyword>
<keyword evidence="5" id="KW-0489">Methyltransferase</keyword>
<evidence type="ECO:0000256" key="1">
    <source>
        <dbReference type="ARBA" id="ARBA00001966"/>
    </source>
</evidence>
<dbReference type="GO" id="GO:0070475">
    <property type="term" value="P:rRNA base methylation"/>
    <property type="evidence" value="ECO:0007669"/>
    <property type="project" value="TreeGrafter"/>
</dbReference>
<sequence length="302" mass="32986">MEETSAPGTMVKILSSLPSKAPDRSIKHVFRTSDRATFEAVQLWEGEHGAYSMCMSAQAGCRQGCTHCATTFARTPFVRNLNAEEITAAVEHLQERVRAQQGPLVWVDFAGVGEASANWAHVTTAARTIVGRGLAQQVKVTSIAPRAWVRSLLKPNSWLPDRLMFSLHGANTAQRRVIIPRADDPSTVLPLWAAVADLRPVVLNYVLCDHNTRPEDEAALAELLAPYAGRFLILRLSSFNPVQGSPLHPSSREEQFIAALSRDLSGWTVSHHLSAGRETTAACGQLRAETLDLPTPTKRPGL</sequence>
<dbReference type="InterPro" id="IPR013785">
    <property type="entry name" value="Aldolase_TIM"/>
</dbReference>
<keyword evidence="8" id="KW-0479">Metal-binding</keyword>
<dbReference type="Proteomes" id="UP000215483">
    <property type="component" value="Unassembled WGS sequence"/>
</dbReference>
<dbReference type="AlphaFoldDB" id="A0A233S896"/>
<keyword evidence="3" id="KW-0004">4Fe-4S</keyword>
<evidence type="ECO:0000259" key="11">
    <source>
        <dbReference type="PROSITE" id="PS51918"/>
    </source>
</evidence>
<gene>
    <name evidence="12" type="ORF">BEK98_27705</name>
</gene>
<evidence type="ECO:0000256" key="2">
    <source>
        <dbReference type="ARBA" id="ARBA00004496"/>
    </source>
</evidence>
<keyword evidence="4" id="KW-0963">Cytoplasm</keyword>
<evidence type="ECO:0000256" key="10">
    <source>
        <dbReference type="ARBA" id="ARBA00023014"/>
    </source>
</evidence>
<evidence type="ECO:0000256" key="6">
    <source>
        <dbReference type="ARBA" id="ARBA00022679"/>
    </source>
</evidence>
<dbReference type="InterPro" id="IPR040072">
    <property type="entry name" value="Methyltransferase_A"/>
</dbReference>
<evidence type="ECO:0000313" key="13">
    <source>
        <dbReference type="Proteomes" id="UP000215483"/>
    </source>
</evidence>
<dbReference type="EMBL" id="MCGQ01000026">
    <property type="protein sequence ID" value="OXY91888.1"/>
    <property type="molecule type" value="Genomic_DNA"/>
</dbReference>
<evidence type="ECO:0000256" key="4">
    <source>
        <dbReference type="ARBA" id="ARBA00022490"/>
    </source>
</evidence>
<dbReference type="PIRSF" id="PIRSF006004">
    <property type="entry name" value="CHP00048"/>
    <property type="match status" value="1"/>
</dbReference>
<protein>
    <recommendedName>
        <fullName evidence="11">Radical SAM core domain-containing protein</fullName>
    </recommendedName>
</protein>
<dbReference type="PANTHER" id="PTHR30544:SF5">
    <property type="entry name" value="RADICAL SAM CORE DOMAIN-CONTAINING PROTEIN"/>
    <property type="match status" value="1"/>
</dbReference>
<feature type="domain" description="Radical SAM core" evidence="11">
    <location>
        <begin position="47"/>
        <end position="278"/>
    </location>
</feature>
<evidence type="ECO:0000256" key="3">
    <source>
        <dbReference type="ARBA" id="ARBA00022485"/>
    </source>
</evidence>
<dbReference type="RefSeq" id="WP_094219521.1">
    <property type="nucleotide sequence ID" value="NZ_MCGQ01000026.1"/>
</dbReference>
<proteinExistence type="predicted"/>
<keyword evidence="7" id="KW-0949">S-adenosyl-L-methionine</keyword>
<keyword evidence="6" id="KW-0808">Transferase</keyword>
<dbReference type="Gene3D" id="3.20.20.70">
    <property type="entry name" value="Aldolase class I"/>
    <property type="match status" value="1"/>
</dbReference>
<keyword evidence="10" id="KW-0411">Iron-sulfur</keyword>
<evidence type="ECO:0000313" key="12">
    <source>
        <dbReference type="EMBL" id="OXY91888.1"/>
    </source>
</evidence>
<dbReference type="SUPFAM" id="SSF102114">
    <property type="entry name" value="Radical SAM enzymes"/>
    <property type="match status" value="1"/>
</dbReference>
<dbReference type="InterPro" id="IPR058240">
    <property type="entry name" value="rSAM_sf"/>
</dbReference>
<accession>A0A233S896</accession>
<evidence type="ECO:0000256" key="7">
    <source>
        <dbReference type="ARBA" id="ARBA00022691"/>
    </source>
</evidence>
<evidence type="ECO:0000256" key="8">
    <source>
        <dbReference type="ARBA" id="ARBA00022723"/>
    </source>
</evidence>
<comment type="cofactor">
    <cofactor evidence="1">
        <name>[4Fe-4S] cluster</name>
        <dbReference type="ChEBI" id="CHEBI:49883"/>
    </cofactor>
</comment>
<dbReference type="GO" id="GO:0005737">
    <property type="term" value="C:cytoplasm"/>
    <property type="evidence" value="ECO:0007669"/>
    <property type="project" value="UniProtKB-SubCell"/>
</dbReference>
<name>A0A233S896_STRDA</name>
<organism evidence="12 13">
    <name type="scientific">Streptomyces diastatochromogenes</name>
    <dbReference type="NCBI Taxonomy" id="42236"/>
    <lineage>
        <taxon>Bacteria</taxon>
        <taxon>Bacillati</taxon>
        <taxon>Actinomycetota</taxon>
        <taxon>Actinomycetes</taxon>
        <taxon>Kitasatosporales</taxon>
        <taxon>Streptomycetaceae</taxon>
        <taxon>Streptomyces</taxon>
    </lineage>
</organism>
<evidence type="ECO:0000256" key="9">
    <source>
        <dbReference type="ARBA" id="ARBA00023004"/>
    </source>
</evidence>
<dbReference type="SFLD" id="SFLDS00029">
    <property type="entry name" value="Radical_SAM"/>
    <property type="match status" value="1"/>
</dbReference>
<comment type="subcellular location">
    <subcellularLocation>
        <location evidence="2">Cytoplasm</location>
    </subcellularLocation>
</comment>